<evidence type="ECO:0000313" key="2">
    <source>
        <dbReference type="EMBL" id="KAL3653724.1"/>
    </source>
</evidence>
<gene>
    <name evidence="2" type="ORF">CASFOL_003405</name>
</gene>
<sequence>MNLYWELEKMQNDTGSGGTSTPRLRRRKGSNEAHPEVDRGNGNHLLVNDNSKYKSMLIHTYSTFWMIGGFVIRLFGSAERSVGGSVVFGLVGGSAKRSVRGSAISGFVGGSTVFGSAVGSVGWSALKELVGGSAVRSVEWSAVSLILKTLGYRFLGLGFH</sequence>
<reference evidence="3" key="1">
    <citation type="journal article" date="2024" name="IScience">
        <title>Strigolactones Initiate the Formation of Haustorium-like Structures in Castilleja.</title>
        <authorList>
            <person name="Buerger M."/>
            <person name="Peterson D."/>
            <person name="Chory J."/>
        </authorList>
    </citation>
    <scope>NUCLEOTIDE SEQUENCE [LARGE SCALE GENOMIC DNA]</scope>
</reference>
<evidence type="ECO:0000256" key="1">
    <source>
        <dbReference type="SAM" id="MobiDB-lite"/>
    </source>
</evidence>
<feature type="compositionally biased region" description="Basic and acidic residues" evidence="1">
    <location>
        <begin position="29"/>
        <end position="41"/>
    </location>
</feature>
<evidence type="ECO:0000313" key="3">
    <source>
        <dbReference type="Proteomes" id="UP001632038"/>
    </source>
</evidence>
<protein>
    <submittedName>
        <fullName evidence="2">Uncharacterized protein</fullName>
    </submittedName>
</protein>
<dbReference type="AlphaFoldDB" id="A0ABD3EKG6"/>
<keyword evidence="3" id="KW-1185">Reference proteome</keyword>
<name>A0ABD3EKG6_9LAMI</name>
<accession>A0ABD3EKG6</accession>
<comment type="caution">
    <text evidence="2">The sequence shown here is derived from an EMBL/GenBank/DDBJ whole genome shotgun (WGS) entry which is preliminary data.</text>
</comment>
<proteinExistence type="predicted"/>
<dbReference type="EMBL" id="JAVIJP010000005">
    <property type="protein sequence ID" value="KAL3653724.1"/>
    <property type="molecule type" value="Genomic_DNA"/>
</dbReference>
<dbReference type="Proteomes" id="UP001632038">
    <property type="component" value="Unassembled WGS sequence"/>
</dbReference>
<feature type="region of interest" description="Disordered" evidence="1">
    <location>
        <begin position="11"/>
        <end position="42"/>
    </location>
</feature>
<organism evidence="2 3">
    <name type="scientific">Castilleja foliolosa</name>
    <dbReference type="NCBI Taxonomy" id="1961234"/>
    <lineage>
        <taxon>Eukaryota</taxon>
        <taxon>Viridiplantae</taxon>
        <taxon>Streptophyta</taxon>
        <taxon>Embryophyta</taxon>
        <taxon>Tracheophyta</taxon>
        <taxon>Spermatophyta</taxon>
        <taxon>Magnoliopsida</taxon>
        <taxon>eudicotyledons</taxon>
        <taxon>Gunneridae</taxon>
        <taxon>Pentapetalae</taxon>
        <taxon>asterids</taxon>
        <taxon>lamiids</taxon>
        <taxon>Lamiales</taxon>
        <taxon>Orobanchaceae</taxon>
        <taxon>Pedicularideae</taxon>
        <taxon>Castillejinae</taxon>
        <taxon>Castilleja</taxon>
    </lineage>
</organism>